<keyword evidence="3" id="KW-1185">Reference proteome</keyword>
<evidence type="ECO:0000313" key="2">
    <source>
        <dbReference type="EMBL" id="MFD2262223.1"/>
    </source>
</evidence>
<keyword evidence="1" id="KW-0732">Signal</keyword>
<proteinExistence type="predicted"/>
<gene>
    <name evidence="2" type="ORF">ACFSM5_04935</name>
</gene>
<evidence type="ECO:0000313" key="3">
    <source>
        <dbReference type="Proteomes" id="UP001597295"/>
    </source>
</evidence>
<evidence type="ECO:0008006" key="4">
    <source>
        <dbReference type="Google" id="ProtNLM"/>
    </source>
</evidence>
<name>A0ABW5DM58_9PROT</name>
<protein>
    <recommendedName>
        <fullName evidence="4">Outer membrane lipoprotein-sorting protein</fullName>
    </recommendedName>
</protein>
<feature type="chain" id="PRO_5047384075" description="Outer membrane lipoprotein-sorting protein" evidence="1">
    <location>
        <begin position="18"/>
        <end position="195"/>
    </location>
</feature>
<reference evidence="3" key="1">
    <citation type="journal article" date="2019" name="Int. J. Syst. Evol. Microbiol.">
        <title>The Global Catalogue of Microorganisms (GCM) 10K type strain sequencing project: providing services to taxonomists for standard genome sequencing and annotation.</title>
        <authorList>
            <consortium name="The Broad Institute Genomics Platform"/>
            <consortium name="The Broad Institute Genome Sequencing Center for Infectious Disease"/>
            <person name="Wu L."/>
            <person name="Ma J."/>
        </authorList>
    </citation>
    <scope>NUCLEOTIDE SEQUENCE [LARGE SCALE GENOMIC DNA]</scope>
    <source>
        <strain evidence="3">CGMCC 1.19062</strain>
    </source>
</reference>
<sequence>MIRVLPLLLFLALPALAQSPEEASHIRASADAYLKGRYPDLWRAEVGWDVKPGAGETWSATYRAAPQESGKARLSAELLLSKGRYEVLREDISVLRADWDILSMAKPVPADLLKLAQEAAGEQPGYDAALPWVVWDSADWIRWNRRYRLYAVRYFGVEPGHWLVGQTREDGTFGIGAQVMIAKADRRVARVFFEK</sequence>
<organism evidence="2 3">
    <name type="scientific">Lacibacterium aquatile</name>
    <dbReference type="NCBI Taxonomy" id="1168082"/>
    <lineage>
        <taxon>Bacteria</taxon>
        <taxon>Pseudomonadati</taxon>
        <taxon>Pseudomonadota</taxon>
        <taxon>Alphaproteobacteria</taxon>
        <taxon>Rhodospirillales</taxon>
        <taxon>Rhodospirillaceae</taxon>
    </lineage>
</organism>
<dbReference type="RefSeq" id="WP_379875141.1">
    <property type="nucleotide sequence ID" value="NZ_JBHUIP010000003.1"/>
</dbReference>
<feature type="signal peptide" evidence="1">
    <location>
        <begin position="1"/>
        <end position="17"/>
    </location>
</feature>
<evidence type="ECO:0000256" key="1">
    <source>
        <dbReference type="SAM" id="SignalP"/>
    </source>
</evidence>
<dbReference type="Proteomes" id="UP001597295">
    <property type="component" value="Unassembled WGS sequence"/>
</dbReference>
<dbReference type="EMBL" id="JBHUIP010000003">
    <property type="protein sequence ID" value="MFD2262223.1"/>
    <property type="molecule type" value="Genomic_DNA"/>
</dbReference>
<comment type="caution">
    <text evidence="2">The sequence shown here is derived from an EMBL/GenBank/DDBJ whole genome shotgun (WGS) entry which is preliminary data.</text>
</comment>
<accession>A0ABW5DM58</accession>